<organism evidence="5 6">
    <name type="scientific">Tilletiopsis washingtonensis</name>
    <dbReference type="NCBI Taxonomy" id="58919"/>
    <lineage>
        <taxon>Eukaryota</taxon>
        <taxon>Fungi</taxon>
        <taxon>Dikarya</taxon>
        <taxon>Basidiomycota</taxon>
        <taxon>Ustilaginomycotina</taxon>
        <taxon>Exobasidiomycetes</taxon>
        <taxon>Entylomatales</taxon>
        <taxon>Entylomatales incertae sedis</taxon>
        <taxon>Tilletiopsis</taxon>
    </lineage>
</organism>
<dbReference type="GeneID" id="37272835"/>
<feature type="region of interest" description="Disordered" evidence="2">
    <location>
        <begin position="534"/>
        <end position="580"/>
    </location>
</feature>
<feature type="compositionally biased region" description="Low complexity" evidence="2">
    <location>
        <begin position="544"/>
        <end position="554"/>
    </location>
</feature>
<feature type="compositionally biased region" description="Low complexity" evidence="2">
    <location>
        <begin position="117"/>
        <end position="138"/>
    </location>
</feature>
<dbReference type="Gene3D" id="3.40.50.1820">
    <property type="entry name" value="alpha/beta hydrolase"/>
    <property type="match status" value="1"/>
</dbReference>
<dbReference type="Pfam" id="PF05057">
    <property type="entry name" value="DUF676"/>
    <property type="match status" value="1"/>
</dbReference>
<protein>
    <submittedName>
        <fullName evidence="5">DUF676-domain-containing protein</fullName>
    </submittedName>
</protein>
<reference evidence="5 6" key="1">
    <citation type="journal article" date="2018" name="Mol. Biol. Evol.">
        <title>Broad Genomic Sampling Reveals a Smut Pathogenic Ancestry of the Fungal Clade Ustilaginomycotina.</title>
        <authorList>
            <person name="Kijpornyongpan T."/>
            <person name="Mondo S.J."/>
            <person name="Barry K."/>
            <person name="Sandor L."/>
            <person name="Lee J."/>
            <person name="Lipzen A."/>
            <person name="Pangilinan J."/>
            <person name="LaButti K."/>
            <person name="Hainaut M."/>
            <person name="Henrissat B."/>
            <person name="Grigoriev I.V."/>
            <person name="Spatafora J.W."/>
            <person name="Aime M.C."/>
        </authorList>
    </citation>
    <scope>NUCLEOTIDE SEQUENCE [LARGE SCALE GENOMIC DNA]</scope>
    <source>
        <strain evidence="5 6">MCA 4186</strain>
    </source>
</reference>
<keyword evidence="6" id="KW-1185">Reference proteome</keyword>
<dbReference type="Proteomes" id="UP000245946">
    <property type="component" value="Unassembled WGS sequence"/>
</dbReference>
<keyword evidence="3" id="KW-0472">Membrane</keyword>
<dbReference type="SUPFAM" id="SSF53474">
    <property type="entry name" value="alpha/beta-Hydrolases"/>
    <property type="match status" value="1"/>
</dbReference>
<evidence type="ECO:0000313" key="5">
    <source>
        <dbReference type="EMBL" id="PWN97589.1"/>
    </source>
</evidence>
<proteinExistence type="inferred from homology"/>
<evidence type="ECO:0000313" key="6">
    <source>
        <dbReference type="Proteomes" id="UP000245946"/>
    </source>
</evidence>
<comment type="similarity">
    <text evidence="1">Belongs to the putative lipase ROG1 family.</text>
</comment>
<dbReference type="EMBL" id="KZ819294">
    <property type="protein sequence ID" value="PWN97589.1"/>
    <property type="molecule type" value="Genomic_DNA"/>
</dbReference>
<dbReference type="PANTHER" id="PTHR12482:SF62">
    <property type="entry name" value="LIPASE ROG1-RELATED"/>
    <property type="match status" value="1"/>
</dbReference>
<keyword evidence="3" id="KW-0812">Transmembrane</keyword>
<feature type="compositionally biased region" description="Basic and acidic residues" evidence="2">
    <location>
        <begin position="180"/>
        <end position="196"/>
    </location>
</feature>
<evidence type="ECO:0000256" key="2">
    <source>
        <dbReference type="SAM" id="MobiDB-lite"/>
    </source>
</evidence>
<dbReference type="OrthoDB" id="273452at2759"/>
<feature type="transmembrane region" description="Helical" evidence="3">
    <location>
        <begin position="466"/>
        <end position="492"/>
    </location>
</feature>
<evidence type="ECO:0000259" key="4">
    <source>
        <dbReference type="Pfam" id="PF05057"/>
    </source>
</evidence>
<feature type="region of interest" description="Disordered" evidence="2">
    <location>
        <begin position="175"/>
        <end position="196"/>
    </location>
</feature>
<feature type="domain" description="DUF676" evidence="4">
    <location>
        <begin position="226"/>
        <end position="404"/>
    </location>
</feature>
<feature type="region of interest" description="Disordered" evidence="2">
    <location>
        <begin position="111"/>
        <end position="138"/>
    </location>
</feature>
<dbReference type="RefSeq" id="XP_025597868.1">
    <property type="nucleotide sequence ID" value="XM_025745291.1"/>
</dbReference>
<dbReference type="STRING" id="58919.A0A316Z7L3"/>
<dbReference type="AlphaFoldDB" id="A0A316Z7L3"/>
<sequence length="647" mass="70062">MAEEDQTRPLFLNFDLAVNRALFTHSAKETDQLDSKPSAMRFTQVKDRNLTFVLTAIALKARHAALASAPRAGFNLHELLKDQGLASALRFARMRQRRLPPHRSILKLQQATAMADTASTSHSGSASPAGASASHSQAGTSAAARVHLLVAVHGLWGSPTHLSSLLSVLMAQHGGTLSPRSDRTDTPGEPLKDVRTNDSGRAWFAGVVQEQEAAAAAQRKPDALELVVLNTCTSEGAGTYDGIDWIGERAVAEVTAEVKRLRSAGNTIVRFSILGYSLGGLTARFVVGQLQASGFFSGEDAPIATNFTTFASPHLGMPPPASSFGRIVSFIGGRILSRTGAQLYMRDSGWEHEELSAGAKGREKRGLIEAMSQPGSAFITGLQRFERCDLYANAVLDLTVPARTGLVEPWDALEEWAGDANVTLDPDYPSIITGIDAPEHAKPKSLRSRLPRLPWFMSPSRLPFSYPVSLLLVVLSPVVFPLVFIPLVLVRFAKESRASKRRIEAMHVAWREGKEPGSDPHRTRAETLLRTAVESATEDHVKAPDSAPAPAHASVGTHASGTPAAEHMSVPLPPGKRKAPPLSEAQLRICERLNSRAVLPRLVKHRVYAEDVINTHAIIIVRTPSIAFHRLGVSVLRHFAEQTFKLD</sequence>
<dbReference type="PANTHER" id="PTHR12482">
    <property type="entry name" value="LIPASE ROG1-RELATED-RELATED"/>
    <property type="match status" value="1"/>
</dbReference>
<accession>A0A316Z7L3</accession>
<evidence type="ECO:0000256" key="1">
    <source>
        <dbReference type="ARBA" id="ARBA00007920"/>
    </source>
</evidence>
<dbReference type="InterPro" id="IPR029058">
    <property type="entry name" value="AB_hydrolase_fold"/>
</dbReference>
<dbReference type="InterPro" id="IPR007751">
    <property type="entry name" value="DUF676_lipase-like"/>
</dbReference>
<evidence type="ECO:0000256" key="3">
    <source>
        <dbReference type="SAM" id="Phobius"/>
    </source>
</evidence>
<gene>
    <name evidence="5" type="ORF">FA09DRAFT_360918</name>
</gene>
<dbReference type="InterPro" id="IPR044294">
    <property type="entry name" value="Lipase-like"/>
</dbReference>
<keyword evidence="3" id="KW-1133">Transmembrane helix</keyword>
<name>A0A316Z7L3_9BASI</name>